<evidence type="ECO:0000313" key="2">
    <source>
        <dbReference type="Proteomes" id="UP000297245"/>
    </source>
</evidence>
<sequence length="94" mass="10735">IDCWSVHHSKEFLTWMKVTHPSIIILFVPGSCTGLFQPLDVGIQQILKLSIKRIAHRDVVEEVLQSLKKQKDKETSTLVKIDVLMPTLRDRSLG</sequence>
<accession>A0A4S8M976</accession>
<dbReference type="OrthoDB" id="3257623at2759"/>
<dbReference type="Proteomes" id="UP000297245">
    <property type="component" value="Unassembled WGS sequence"/>
</dbReference>
<feature type="non-terminal residue" evidence="1">
    <location>
        <position position="1"/>
    </location>
</feature>
<dbReference type="EMBL" id="ML179127">
    <property type="protein sequence ID" value="THU98939.1"/>
    <property type="molecule type" value="Genomic_DNA"/>
</dbReference>
<evidence type="ECO:0000313" key="1">
    <source>
        <dbReference type="EMBL" id="THU98939.1"/>
    </source>
</evidence>
<organism evidence="1 2">
    <name type="scientific">Dendrothele bispora (strain CBS 962.96)</name>
    <dbReference type="NCBI Taxonomy" id="1314807"/>
    <lineage>
        <taxon>Eukaryota</taxon>
        <taxon>Fungi</taxon>
        <taxon>Dikarya</taxon>
        <taxon>Basidiomycota</taxon>
        <taxon>Agaricomycotina</taxon>
        <taxon>Agaricomycetes</taxon>
        <taxon>Agaricomycetidae</taxon>
        <taxon>Agaricales</taxon>
        <taxon>Agaricales incertae sedis</taxon>
        <taxon>Dendrothele</taxon>
    </lineage>
</organism>
<gene>
    <name evidence="1" type="ORF">K435DRAFT_659941</name>
</gene>
<dbReference type="AlphaFoldDB" id="A0A4S8M976"/>
<keyword evidence="2" id="KW-1185">Reference proteome</keyword>
<proteinExistence type="predicted"/>
<reference evidence="1 2" key="1">
    <citation type="journal article" date="2019" name="Nat. Ecol. Evol.">
        <title>Megaphylogeny resolves global patterns of mushroom evolution.</title>
        <authorList>
            <person name="Varga T."/>
            <person name="Krizsan K."/>
            <person name="Foldi C."/>
            <person name="Dima B."/>
            <person name="Sanchez-Garcia M."/>
            <person name="Sanchez-Ramirez S."/>
            <person name="Szollosi G.J."/>
            <person name="Szarkandi J.G."/>
            <person name="Papp V."/>
            <person name="Albert L."/>
            <person name="Andreopoulos W."/>
            <person name="Angelini C."/>
            <person name="Antonin V."/>
            <person name="Barry K.W."/>
            <person name="Bougher N.L."/>
            <person name="Buchanan P."/>
            <person name="Buyck B."/>
            <person name="Bense V."/>
            <person name="Catcheside P."/>
            <person name="Chovatia M."/>
            <person name="Cooper J."/>
            <person name="Damon W."/>
            <person name="Desjardin D."/>
            <person name="Finy P."/>
            <person name="Geml J."/>
            <person name="Haridas S."/>
            <person name="Hughes K."/>
            <person name="Justo A."/>
            <person name="Karasinski D."/>
            <person name="Kautmanova I."/>
            <person name="Kiss B."/>
            <person name="Kocsube S."/>
            <person name="Kotiranta H."/>
            <person name="LaButti K.M."/>
            <person name="Lechner B.E."/>
            <person name="Liimatainen K."/>
            <person name="Lipzen A."/>
            <person name="Lukacs Z."/>
            <person name="Mihaltcheva S."/>
            <person name="Morgado L.N."/>
            <person name="Niskanen T."/>
            <person name="Noordeloos M.E."/>
            <person name="Ohm R.A."/>
            <person name="Ortiz-Santana B."/>
            <person name="Ovrebo C."/>
            <person name="Racz N."/>
            <person name="Riley R."/>
            <person name="Savchenko A."/>
            <person name="Shiryaev A."/>
            <person name="Soop K."/>
            <person name="Spirin V."/>
            <person name="Szebenyi C."/>
            <person name="Tomsovsky M."/>
            <person name="Tulloss R.E."/>
            <person name="Uehling J."/>
            <person name="Grigoriev I.V."/>
            <person name="Vagvolgyi C."/>
            <person name="Papp T."/>
            <person name="Martin F.M."/>
            <person name="Miettinen O."/>
            <person name="Hibbett D.S."/>
            <person name="Nagy L.G."/>
        </authorList>
    </citation>
    <scope>NUCLEOTIDE SEQUENCE [LARGE SCALE GENOMIC DNA]</scope>
    <source>
        <strain evidence="1 2">CBS 962.96</strain>
    </source>
</reference>
<protein>
    <recommendedName>
        <fullName evidence="3">DDE-1 domain-containing protein</fullName>
    </recommendedName>
</protein>
<evidence type="ECO:0008006" key="3">
    <source>
        <dbReference type="Google" id="ProtNLM"/>
    </source>
</evidence>
<name>A0A4S8M976_DENBC</name>